<evidence type="ECO:0000313" key="1">
    <source>
        <dbReference type="Proteomes" id="UP000035642"/>
    </source>
</evidence>
<sequence>MPYTVLPWRKQYGICTPPNTTIITTKPFYQEKLMRLSQSHGILKAGDHVKLTIYITSSDDWPLDPAEYSRRRIKLVVENLKIPGYIQPKNKLVIIKGAKPCGLQRDLSQWNSFSTAAIFEGTVNRAINEVINRSMMIKQTESDRNKYKYNYKEKKLTKY</sequence>
<keyword evidence="1" id="KW-1185">Reference proteome</keyword>
<name>A0A0K0D5A2_ANGCA</name>
<evidence type="ECO:0000313" key="2">
    <source>
        <dbReference type="WBParaSite" id="ACAC_0000524701-mRNA-1"/>
    </source>
</evidence>
<accession>A0A0K0D5A2</accession>
<protein>
    <submittedName>
        <fullName evidence="2">Uncharacterized protein</fullName>
    </submittedName>
</protein>
<dbReference type="STRING" id="6313.A0A0K0D5A2"/>
<dbReference type="Proteomes" id="UP000035642">
    <property type="component" value="Unassembled WGS sequence"/>
</dbReference>
<proteinExistence type="predicted"/>
<organism evidence="1 2">
    <name type="scientific">Angiostrongylus cantonensis</name>
    <name type="common">Rat lungworm</name>
    <dbReference type="NCBI Taxonomy" id="6313"/>
    <lineage>
        <taxon>Eukaryota</taxon>
        <taxon>Metazoa</taxon>
        <taxon>Ecdysozoa</taxon>
        <taxon>Nematoda</taxon>
        <taxon>Chromadorea</taxon>
        <taxon>Rhabditida</taxon>
        <taxon>Rhabditina</taxon>
        <taxon>Rhabditomorpha</taxon>
        <taxon>Strongyloidea</taxon>
        <taxon>Metastrongylidae</taxon>
        <taxon>Angiostrongylus</taxon>
    </lineage>
</organism>
<reference evidence="1" key="1">
    <citation type="submission" date="2012-09" db="EMBL/GenBank/DDBJ databases">
        <authorList>
            <person name="Martin A.A."/>
        </authorList>
    </citation>
    <scope>NUCLEOTIDE SEQUENCE</scope>
</reference>
<dbReference type="WBParaSite" id="ACAC_0000524701-mRNA-1">
    <property type="protein sequence ID" value="ACAC_0000524701-mRNA-1"/>
    <property type="gene ID" value="ACAC_0000524701"/>
</dbReference>
<reference evidence="2" key="2">
    <citation type="submission" date="2017-02" db="UniProtKB">
        <authorList>
            <consortium name="WormBaseParasite"/>
        </authorList>
    </citation>
    <scope>IDENTIFICATION</scope>
</reference>
<dbReference type="AlphaFoldDB" id="A0A0K0D5A2"/>